<dbReference type="Pfam" id="PF01168">
    <property type="entry name" value="Ala_racemase_N"/>
    <property type="match status" value="1"/>
</dbReference>
<evidence type="ECO:0000256" key="1">
    <source>
        <dbReference type="ARBA" id="ARBA00022898"/>
    </source>
</evidence>
<dbReference type="Gene3D" id="3.20.20.10">
    <property type="entry name" value="Alanine racemase"/>
    <property type="match status" value="1"/>
</dbReference>
<evidence type="ECO:0000256" key="2">
    <source>
        <dbReference type="HAMAP-Rule" id="MF_02087"/>
    </source>
</evidence>
<name>A0AAV5AYX2_9FLAO</name>
<dbReference type="EMBL" id="BQKA01000024">
    <property type="protein sequence ID" value="GJM50298.1"/>
    <property type="molecule type" value="Genomic_DNA"/>
</dbReference>
<comment type="function">
    <text evidence="2">Pyridoxal 5'-phosphate (PLP)-binding protein, which is involved in PLP homeostasis.</text>
</comment>
<dbReference type="RefSeq" id="WP_264847641.1">
    <property type="nucleotide sequence ID" value="NZ_BPMA01000065.1"/>
</dbReference>
<accession>A0AAV5AYX2</accession>
<dbReference type="HAMAP" id="MF_02087">
    <property type="entry name" value="PLP_homeostasis"/>
    <property type="match status" value="1"/>
</dbReference>
<keyword evidence="9" id="KW-1185">Reference proteome</keyword>
<dbReference type="InterPro" id="IPR029066">
    <property type="entry name" value="PLP-binding_barrel"/>
</dbReference>
<evidence type="ECO:0000256" key="3">
    <source>
        <dbReference type="PIRSR" id="PIRSR004848-1"/>
    </source>
</evidence>
<dbReference type="Proteomes" id="UP001208692">
    <property type="component" value="Unassembled WGS sequence"/>
</dbReference>
<proteinExistence type="inferred from homology"/>
<dbReference type="AlphaFoldDB" id="A0AAV5AYX2"/>
<dbReference type="FunFam" id="3.20.20.10:FF:000018">
    <property type="entry name" value="Pyridoxal phosphate homeostasis protein"/>
    <property type="match status" value="1"/>
</dbReference>
<gene>
    <name evidence="6" type="ORF">RCZ15_12710</name>
    <name evidence="7" type="ORF">RCZ16_21310</name>
</gene>
<evidence type="ECO:0000313" key="7">
    <source>
        <dbReference type="EMBL" id="GJM53815.1"/>
    </source>
</evidence>
<dbReference type="GO" id="GO:0030170">
    <property type="term" value="F:pyridoxal phosphate binding"/>
    <property type="evidence" value="ECO:0007669"/>
    <property type="project" value="UniProtKB-UniRule"/>
</dbReference>
<dbReference type="PANTHER" id="PTHR10146:SF14">
    <property type="entry name" value="PYRIDOXAL PHOSPHATE HOMEOSTASIS PROTEIN"/>
    <property type="match status" value="1"/>
</dbReference>
<evidence type="ECO:0000313" key="8">
    <source>
        <dbReference type="Proteomes" id="UP001207736"/>
    </source>
</evidence>
<evidence type="ECO:0000259" key="5">
    <source>
        <dbReference type="Pfam" id="PF01168"/>
    </source>
</evidence>
<dbReference type="CDD" id="cd00635">
    <property type="entry name" value="PLPDE_III_YBL036c_like"/>
    <property type="match status" value="1"/>
</dbReference>
<reference evidence="6 9" key="1">
    <citation type="submission" date="2021-11" db="EMBL/GenBank/DDBJ databases">
        <title>Draft genome sequence of Capnocytophaga sp. strain KC07075 isolated from cat oral cavity.</title>
        <authorList>
            <person name="Suzuki M."/>
            <person name="Imaoka K."/>
            <person name="Kimura M."/>
            <person name="Morikawa S."/>
            <person name="Maeda K."/>
        </authorList>
    </citation>
    <scope>NUCLEOTIDE SEQUENCE</scope>
    <source>
        <strain evidence="6">KC07075</strain>
        <strain evidence="7 9">KC07079</strain>
    </source>
</reference>
<evidence type="ECO:0000313" key="9">
    <source>
        <dbReference type="Proteomes" id="UP001208692"/>
    </source>
</evidence>
<sequence>MSIRENLLRIKADLGENVSLVAVSKYHSKEEIMQAYQAGQRIFGESKIQAMTEKYTHLPKDIQWHMIGHTQTNKVKYMAPYVSLIHSVDSLKLLSEINWQAQKNNRIIDFLFQIRIAQEQTKFGLSENELFSIVSSTDFQQMQHIRLRGIMGMGTNTDNQAQIKQEFLYAKSIFDMIKNNLHTNCNIDILSMGMSGDYQIAIACGSTMVRIGSAVFDKN</sequence>
<feature type="domain" description="Alanine racemase N-terminal" evidence="5">
    <location>
        <begin position="2"/>
        <end position="216"/>
    </location>
</feature>
<dbReference type="SUPFAM" id="SSF51419">
    <property type="entry name" value="PLP-binding barrel"/>
    <property type="match status" value="1"/>
</dbReference>
<keyword evidence="1 2" id="KW-0663">Pyridoxal phosphate</keyword>
<comment type="similarity">
    <text evidence="2 4">Belongs to the pyridoxal phosphate-binding protein YggS/PROSC family.</text>
</comment>
<feature type="modified residue" description="N6-(pyridoxal phosphate)lysine" evidence="2 3">
    <location>
        <position position="25"/>
    </location>
</feature>
<dbReference type="InterPro" id="IPR011078">
    <property type="entry name" value="PyrdxlP_homeostasis"/>
</dbReference>
<organism evidence="6 8">
    <name type="scientific">Capnocytophaga catalasegens</name>
    <dbReference type="NCBI Taxonomy" id="1004260"/>
    <lineage>
        <taxon>Bacteria</taxon>
        <taxon>Pseudomonadati</taxon>
        <taxon>Bacteroidota</taxon>
        <taxon>Flavobacteriia</taxon>
        <taxon>Flavobacteriales</taxon>
        <taxon>Flavobacteriaceae</taxon>
        <taxon>Capnocytophaga</taxon>
    </lineage>
</organism>
<dbReference type="InterPro" id="IPR001608">
    <property type="entry name" value="Ala_racemase_N"/>
</dbReference>
<comment type="cofactor">
    <cofactor evidence="3">
        <name>pyridoxal 5'-phosphate</name>
        <dbReference type="ChEBI" id="CHEBI:597326"/>
    </cofactor>
</comment>
<evidence type="ECO:0000256" key="4">
    <source>
        <dbReference type="RuleBase" id="RU004514"/>
    </source>
</evidence>
<dbReference type="EMBL" id="BQKB01000050">
    <property type="protein sequence ID" value="GJM53815.1"/>
    <property type="molecule type" value="Genomic_DNA"/>
</dbReference>
<dbReference type="NCBIfam" id="TIGR00044">
    <property type="entry name" value="YggS family pyridoxal phosphate-dependent enzyme"/>
    <property type="match status" value="1"/>
</dbReference>
<evidence type="ECO:0000313" key="6">
    <source>
        <dbReference type="EMBL" id="GJM50298.1"/>
    </source>
</evidence>
<comment type="caution">
    <text evidence="6">The sequence shown here is derived from an EMBL/GenBank/DDBJ whole genome shotgun (WGS) entry which is preliminary data.</text>
</comment>
<dbReference type="Proteomes" id="UP001207736">
    <property type="component" value="Unassembled WGS sequence"/>
</dbReference>
<dbReference type="PIRSF" id="PIRSF004848">
    <property type="entry name" value="YBL036c_PLPDEIII"/>
    <property type="match status" value="1"/>
</dbReference>
<dbReference type="PANTHER" id="PTHR10146">
    <property type="entry name" value="PROLINE SYNTHETASE CO-TRANSCRIBED BACTERIAL HOMOLOG PROTEIN"/>
    <property type="match status" value="1"/>
</dbReference>
<protein>
    <recommendedName>
        <fullName evidence="2">Pyridoxal phosphate homeostasis protein</fullName>
        <shortName evidence="2">PLP homeostasis protein</shortName>
    </recommendedName>
</protein>